<dbReference type="PRINTS" id="PR00080">
    <property type="entry name" value="SDRFAMILY"/>
</dbReference>
<accession>A0A9W6ING8</accession>
<keyword evidence="2" id="KW-0560">Oxidoreductase</keyword>
<dbReference type="InterPro" id="IPR002347">
    <property type="entry name" value="SDR_fam"/>
</dbReference>
<dbReference type="Gene3D" id="3.40.50.720">
    <property type="entry name" value="NAD(P)-binding Rossmann-like Domain"/>
    <property type="match status" value="1"/>
</dbReference>
<dbReference type="Pfam" id="PF13561">
    <property type="entry name" value="adh_short_C2"/>
    <property type="match status" value="1"/>
</dbReference>
<name>A0A9W6ING8_9PROT</name>
<reference evidence="3" key="2">
    <citation type="submission" date="2023-01" db="EMBL/GenBank/DDBJ databases">
        <authorList>
            <person name="Sun Q."/>
            <person name="Evtushenko L."/>
        </authorList>
    </citation>
    <scope>NUCLEOTIDE SEQUENCE</scope>
    <source>
        <strain evidence="3">VKM B-1513</strain>
    </source>
</reference>
<evidence type="ECO:0000313" key="3">
    <source>
        <dbReference type="EMBL" id="GLK52400.1"/>
    </source>
</evidence>
<dbReference type="FunFam" id="3.40.50.720:FF:000084">
    <property type="entry name" value="Short-chain dehydrogenase reductase"/>
    <property type="match status" value="1"/>
</dbReference>
<evidence type="ECO:0000256" key="2">
    <source>
        <dbReference type="ARBA" id="ARBA00023002"/>
    </source>
</evidence>
<reference evidence="3" key="1">
    <citation type="journal article" date="2014" name="Int. J. Syst. Evol. Microbiol.">
        <title>Complete genome sequence of Corynebacterium casei LMG S-19264T (=DSM 44701T), isolated from a smear-ripened cheese.</title>
        <authorList>
            <consortium name="US DOE Joint Genome Institute (JGI-PGF)"/>
            <person name="Walter F."/>
            <person name="Albersmeier A."/>
            <person name="Kalinowski J."/>
            <person name="Ruckert C."/>
        </authorList>
    </citation>
    <scope>NUCLEOTIDE SEQUENCE</scope>
    <source>
        <strain evidence="3">VKM B-1513</strain>
    </source>
</reference>
<evidence type="ECO:0000256" key="1">
    <source>
        <dbReference type="ARBA" id="ARBA00006484"/>
    </source>
</evidence>
<dbReference type="GO" id="GO:0016491">
    <property type="term" value="F:oxidoreductase activity"/>
    <property type="evidence" value="ECO:0007669"/>
    <property type="project" value="UniProtKB-KW"/>
</dbReference>
<gene>
    <name evidence="3" type="ORF">GCM10017621_19080</name>
</gene>
<comment type="caution">
    <text evidence="3">The sequence shown here is derived from an EMBL/GenBank/DDBJ whole genome shotgun (WGS) entry which is preliminary data.</text>
</comment>
<dbReference type="PANTHER" id="PTHR24321">
    <property type="entry name" value="DEHYDROGENASES, SHORT CHAIN"/>
    <property type="match status" value="1"/>
</dbReference>
<dbReference type="CDD" id="cd05233">
    <property type="entry name" value="SDR_c"/>
    <property type="match status" value="1"/>
</dbReference>
<organism evidence="3 4">
    <name type="scientific">Maricaulis virginensis</name>
    <dbReference type="NCBI Taxonomy" id="144022"/>
    <lineage>
        <taxon>Bacteria</taxon>
        <taxon>Pseudomonadati</taxon>
        <taxon>Pseudomonadota</taxon>
        <taxon>Alphaproteobacteria</taxon>
        <taxon>Maricaulales</taxon>
        <taxon>Maricaulaceae</taxon>
        <taxon>Maricaulis</taxon>
    </lineage>
</organism>
<sequence length="253" mass="25615">MSLLTNKTAIITGASAGIGRSAALRFAHEGARLVINARGPEALDRVAGEIRDAGGEVLAIAGDAADPVLAERLVETAMQHFGGLDIAFNNAGGLGDLAPIEQQTAQNWHATLDANLTSAFHAARFQLPALYARGGGSLIFTGSFVGHTAGMPGMSVYSAGKAGLIGLVQALAAEAGPRGVRVNALLPGGTDTAMAAQFATTDEIRAYVEGIHALGRIADPDEIAGAALYLASDLSSFVTGTAHLADGGVSITK</sequence>
<dbReference type="Proteomes" id="UP001143486">
    <property type="component" value="Unassembled WGS sequence"/>
</dbReference>
<evidence type="ECO:0000313" key="4">
    <source>
        <dbReference type="Proteomes" id="UP001143486"/>
    </source>
</evidence>
<comment type="similarity">
    <text evidence="1">Belongs to the short-chain dehydrogenases/reductases (SDR) family.</text>
</comment>
<dbReference type="EMBL" id="BSFE01000004">
    <property type="protein sequence ID" value="GLK52400.1"/>
    <property type="molecule type" value="Genomic_DNA"/>
</dbReference>
<proteinExistence type="inferred from homology"/>
<dbReference type="AlphaFoldDB" id="A0A9W6ING8"/>
<dbReference type="InterPro" id="IPR036291">
    <property type="entry name" value="NAD(P)-bd_dom_sf"/>
</dbReference>
<dbReference type="NCBIfam" id="NF005681">
    <property type="entry name" value="PRK07478.1"/>
    <property type="match status" value="1"/>
</dbReference>
<dbReference type="PRINTS" id="PR00081">
    <property type="entry name" value="GDHRDH"/>
</dbReference>
<dbReference type="RefSeq" id="WP_271186767.1">
    <property type="nucleotide sequence ID" value="NZ_BSFE01000004.1"/>
</dbReference>
<dbReference type="SUPFAM" id="SSF51735">
    <property type="entry name" value="NAD(P)-binding Rossmann-fold domains"/>
    <property type="match status" value="1"/>
</dbReference>
<dbReference type="PANTHER" id="PTHR24321:SF8">
    <property type="entry name" value="ESTRADIOL 17-BETA-DEHYDROGENASE 8-RELATED"/>
    <property type="match status" value="1"/>
</dbReference>
<keyword evidence="4" id="KW-1185">Reference proteome</keyword>
<protein>
    <submittedName>
        <fullName evidence="3">Short-chain dehydrogenase</fullName>
    </submittedName>
</protein>